<gene>
    <name evidence="8" type="ORF">DW228_24425</name>
    <name evidence="7" type="ORF">EE52_0206485</name>
</gene>
<evidence type="ECO:0000256" key="3">
    <source>
        <dbReference type="ARBA" id="ARBA00022692"/>
    </source>
</evidence>
<dbReference type="PANTHER" id="PTHR30250">
    <property type="entry name" value="PST FAMILY PREDICTED COLANIC ACID TRANSPORTER"/>
    <property type="match status" value="1"/>
</dbReference>
<sequence>MRTNKALKNIFYSVFSYGSLFILSLILRKVFLKYIDIEYLGLDSVFENMFSLMALVDVGTGSLISYLLYKAFSENNRREVSVLMSMYKKMYLFIAVAMGIISIFLIPLLPILIKSKGFDWNYIIVIYLIRGIAMVGSYCFSYRRLLFKVDQCEYVCTKIDTITNYFKYLSWFIVIIATQSYIAYLIIQTISVFVANIIIARMSYTKYPYSKEVKVSIPDFRERNFFMDMKNVYMSKIAGTIFGSTNSLVLSSSLGVKSVAMLANYTLISEAIAAAFSKIFSPLQGSIGNYVYSEDKAEGFKLFRMFELLSFIIGSTVSICFANLINPFISIWIGEKYVLSLFVVILISMKLYIGFASHFVSCYREVFGRFEIDRFYNLGGALLSLFVSIMLVNSYGIAGVYIGTIIAMLGFWIGRYKVLKEEYFGNISTGYIKRQLLRIIVLFIGYFITFVICSFLGNGIISFIAKLFVCISVISVMNYIIYRKTEEFQRMLFYFNRSKNVIINNLNNHR</sequence>
<evidence type="ECO:0000313" key="7">
    <source>
        <dbReference type="EMBL" id="KFX75545.1"/>
    </source>
</evidence>
<dbReference type="PANTHER" id="PTHR30250:SF26">
    <property type="entry name" value="PSMA PROTEIN"/>
    <property type="match status" value="1"/>
</dbReference>
<dbReference type="GO" id="GO:0005886">
    <property type="term" value="C:plasma membrane"/>
    <property type="evidence" value="ECO:0007669"/>
    <property type="project" value="UniProtKB-SubCell"/>
</dbReference>
<feature type="transmembrane region" description="Helical" evidence="6">
    <location>
        <begin position="436"/>
        <end position="457"/>
    </location>
</feature>
<keyword evidence="5 6" id="KW-0472">Membrane</keyword>
<keyword evidence="3 6" id="KW-0812">Transmembrane</keyword>
<dbReference type="RefSeq" id="WP_032535379.1">
    <property type="nucleotide sequence ID" value="NZ_JARIXM010000002.1"/>
</dbReference>
<feature type="transmembrane region" description="Helical" evidence="6">
    <location>
        <begin position="90"/>
        <end position="113"/>
    </location>
</feature>
<evidence type="ECO:0000256" key="2">
    <source>
        <dbReference type="ARBA" id="ARBA00022475"/>
    </source>
</evidence>
<proteinExistence type="predicted"/>
<evidence type="ECO:0000256" key="4">
    <source>
        <dbReference type="ARBA" id="ARBA00022989"/>
    </source>
</evidence>
<reference evidence="7" key="2">
    <citation type="submission" date="2014-07" db="EMBL/GenBank/DDBJ databases">
        <title>Genetics and epidemiology of antimicrobial resistance in B. fragilis group.</title>
        <authorList>
            <person name="Sydenham T.V."/>
            <person name="Hasman H."/>
            <person name="Kemp M."/>
            <person name="Justesen U.S."/>
        </authorList>
    </citation>
    <scope>NUCLEOTIDE SEQUENCE [LARGE SCALE GENOMIC DNA]</scope>
    <source>
        <strain evidence="7">DCMOUH0018B</strain>
    </source>
</reference>
<feature type="transmembrane region" description="Helical" evidence="6">
    <location>
        <begin position="463"/>
        <end position="482"/>
    </location>
</feature>
<evidence type="ECO:0000256" key="1">
    <source>
        <dbReference type="ARBA" id="ARBA00004651"/>
    </source>
</evidence>
<keyword evidence="2" id="KW-1003">Cell membrane</keyword>
<comment type="caution">
    <text evidence="7">The sequence shown here is derived from an EMBL/GenBank/DDBJ whole genome shotgun (WGS) entry which is preliminary data.</text>
</comment>
<dbReference type="EMBL" id="JMZZ02000099">
    <property type="protein sequence ID" value="KFX75545.1"/>
    <property type="molecule type" value="Genomic_DNA"/>
</dbReference>
<feature type="transmembrane region" description="Helical" evidence="6">
    <location>
        <begin position="50"/>
        <end position="69"/>
    </location>
</feature>
<feature type="transmembrane region" description="Helical" evidence="6">
    <location>
        <begin position="375"/>
        <end position="392"/>
    </location>
</feature>
<feature type="transmembrane region" description="Helical" evidence="6">
    <location>
        <begin position="337"/>
        <end position="363"/>
    </location>
</feature>
<accession>A0A0I9SBF9</accession>
<evidence type="ECO:0000256" key="6">
    <source>
        <dbReference type="SAM" id="Phobius"/>
    </source>
</evidence>
<reference evidence="7" key="1">
    <citation type="book" date="2014" name="THE 24TH EUROPEAN CONGRESS OF CLINICAL MICROBIOLOGY AND INFECTIOUS DISEASES" publisher="ECCMID 2014" city="Barcelona, Spain">
        <title>Identification of resistance genes in three multidrug-resistant Bacteroides fragilis isolates by whole genome sequencing.</title>
        <editorList>
            <person name="Unknown"/>
            <person name="A."/>
        </editorList>
        <authorList>
            <person name="Sydenham T.V."/>
            <person name="Hasman H."/>
            <person name="Wang M."/>
            <person name="Soki J."/>
            <person name="Nagy E."/>
            <person name="Justesen U.S."/>
        </authorList>
    </citation>
    <scope>NUCLEOTIDE SEQUENCE</scope>
    <source>
        <strain evidence="7">DCMOUH0018B</strain>
    </source>
</reference>
<keyword evidence="4 6" id="KW-1133">Transmembrane helix</keyword>
<evidence type="ECO:0000256" key="5">
    <source>
        <dbReference type="ARBA" id="ARBA00023136"/>
    </source>
</evidence>
<dbReference type="PATRIC" id="fig|817.51.peg.84"/>
<dbReference type="EMBL" id="QRJE01000070">
    <property type="protein sequence ID" value="RHH04789.1"/>
    <property type="molecule type" value="Genomic_DNA"/>
</dbReference>
<feature type="transmembrane region" description="Helical" evidence="6">
    <location>
        <begin position="168"/>
        <end position="199"/>
    </location>
</feature>
<protein>
    <submittedName>
        <fullName evidence="7">Uncharacterized protein</fullName>
    </submittedName>
</protein>
<dbReference type="InterPro" id="IPR050833">
    <property type="entry name" value="Poly_Biosynth_Transport"/>
</dbReference>
<organism evidence="7">
    <name type="scientific">Bacteroides fragilis</name>
    <dbReference type="NCBI Taxonomy" id="817"/>
    <lineage>
        <taxon>Bacteria</taxon>
        <taxon>Pseudomonadati</taxon>
        <taxon>Bacteroidota</taxon>
        <taxon>Bacteroidia</taxon>
        <taxon>Bacteroidales</taxon>
        <taxon>Bacteroidaceae</taxon>
        <taxon>Bacteroides</taxon>
    </lineage>
</organism>
<feature type="transmembrane region" description="Helical" evidence="6">
    <location>
        <begin position="302"/>
        <end position="325"/>
    </location>
</feature>
<reference evidence="8 9" key="3">
    <citation type="submission" date="2018-08" db="EMBL/GenBank/DDBJ databases">
        <title>A genome reference for cultivated species of the human gut microbiota.</title>
        <authorList>
            <person name="Zou Y."/>
            <person name="Xue W."/>
            <person name="Luo G."/>
        </authorList>
    </citation>
    <scope>NUCLEOTIDE SEQUENCE [LARGE SCALE GENOMIC DNA]</scope>
    <source>
        <strain evidence="8 9">AM18-6</strain>
    </source>
</reference>
<feature type="transmembrane region" description="Helical" evidence="6">
    <location>
        <begin position="398"/>
        <end position="416"/>
    </location>
</feature>
<evidence type="ECO:0000313" key="8">
    <source>
        <dbReference type="EMBL" id="RHH04789.1"/>
    </source>
</evidence>
<dbReference type="AlphaFoldDB" id="A0A0I9SBF9"/>
<evidence type="ECO:0000313" key="9">
    <source>
        <dbReference type="Proteomes" id="UP000266644"/>
    </source>
</evidence>
<feature type="transmembrane region" description="Helical" evidence="6">
    <location>
        <begin position="119"/>
        <end position="140"/>
    </location>
</feature>
<feature type="transmembrane region" description="Helical" evidence="6">
    <location>
        <begin position="12"/>
        <end position="30"/>
    </location>
</feature>
<dbReference type="Proteomes" id="UP000266644">
    <property type="component" value="Unassembled WGS sequence"/>
</dbReference>
<name>A0A0I9SBF9_BACFG</name>
<comment type="subcellular location">
    <subcellularLocation>
        <location evidence="1">Cell membrane</location>
        <topology evidence="1">Multi-pass membrane protein</topology>
    </subcellularLocation>
</comment>